<organism evidence="17 18">
    <name type="scientific">Yaniella flava</name>
    <dbReference type="NCBI Taxonomy" id="287930"/>
    <lineage>
        <taxon>Bacteria</taxon>
        <taxon>Bacillati</taxon>
        <taxon>Actinomycetota</taxon>
        <taxon>Actinomycetes</taxon>
        <taxon>Micrococcales</taxon>
        <taxon>Micrococcaceae</taxon>
        <taxon>Yaniella</taxon>
    </lineage>
</organism>
<evidence type="ECO:0000313" key="17">
    <source>
        <dbReference type="EMBL" id="GAA2038275.1"/>
    </source>
</evidence>
<dbReference type="InterPro" id="IPR001930">
    <property type="entry name" value="Peptidase_M1"/>
</dbReference>
<proteinExistence type="inferred from homology"/>
<dbReference type="EMBL" id="BAAAMN010000036">
    <property type="protein sequence ID" value="GAA2038275.1"/>
    <property type="molecule type" value="Genomic_DNA"/>
</dbReference>
<keyword evidence="10" id="KW-0862">Zinc</keyword>
<evidence type="ECO:0000256" key="10">
    <source>
        <dbReference type="ARBA" id="ARBA00022833"/>
    </source>
</evidence>
<keyword evidence="18" id="KW-1185">Reference proteome</keyword>
<dbReference type="InterPro" id="IPR027268">
    <property type="entry name" value="Peptidase_M4/M1_CTD_sf"/>
</dbReference>
<comment type="caution">
    <text evidence="17">The sequence shown here is derived from an EMBL/GenBank/DDBJ whole genome shotgun (WGS) entry which is preliminary data.</text>
</comment>
<dbReference type="Gene3D" id="1.10.390.10">
    <property type="entry name" value="Neutral Protease Domain 2"/>
    <property type="match status" value="1"/>
</dbReference>
<comment type="similarity">
    <text evidence="3">Belongs to the peptidase M1 family.</text>
</comment>
<sequence>MSNTALLDDARLTRDEAYARAELVEIASYHIELDLRDAMDLNQSTYPVTTTLRFTADTEGSATFLNYLGDSVTSVNVNGDILDIDEVVGSARILVPNLQQENVVTIESHSQYSHSGEGLHRFVDPVDGQVYLYSQFEPADARRVYPNMEQPDLKAVFRTTMIGPDTWVLASNGEEIERTQVADNTVRVSFAPTQPISTYLTTFLAGPYATFEETWAGHESTCAEAIELRIFARQSLIDHVDAEELFDHTRRGLTWFHEQFQLPYPWGKYDQAFVPEYNLGAMENPGLVTFNEAYIFTSRATIAQHTGRATTIMHEMTHMWFGNLVTMKWWDDLWLKEAFADFFGSKAVADATELPGAWQSFAHQRKAWAYVQDSYPTTHPIVADIVDLEAARQNFDGITYAKGAAVIKQLFHYVGEDAFLEACRNYFQRFGYSTAQLRDFLGTLEESSGSDMQAWSRAWLQTSGPATLSATVSTDGTVTVHQDATDRLTGQTVLRPHKLYVSVFTLNAVNELENSSRSDVIIPAGKSTAHIADLRVPLEQTYVIVVNDHDQTYAQVAFDESSLDAVTNYPIRDPESTAVATVWSSLWTMVRQAEMPAADFVRAVAKLGDSLVDVSMHARVLEQAVMALKAYAPASQRKRLTKELGTALMDALVVLEAGSDRQRSAARALAQLAEGTDSLAAEATFLLAGDESSELSPGLQIDDELKWLLLTSLASLGRLDLARLDDELAAAHTATNELRYRTAVAALPDLALRAELWLEVFNGVDARDTPLSNAQITATARGLATSKPEFMAEQFQTLLEGLISIWESRSNNLATRTINGLFPMTHKPVKGGPAAQVKHPILVNIDAWLAQYQDAAGALRRIVIERRADILARLIAQSTKKK</sequence>
<dbReference type="PRINTS" id="PR00756">
    <property type="entry name" value="ALADIPTASE"/>
</dbReference>
<dbReference type="Pfam" id="PF01433">
    <property type="entry name" value="Peptidase_M1"/>
    <property type="match status" value="1"/>
</dbReference>
<dbReference type="Pfam" id="PF17900">
    <property type="entry name" value="Peptidase_M1_N"/>
    <property type="match status" value="1"/>
</dbReference>
<keyword evidence="6 17" id="KW-0031">Aminopeptidase</keyword>
<feature type="domain" description="ERAP1-like C-terminal" evidence="15">
    <location>
        <begin position="544"/>
        <end position="826"/>
    </location>
</feature>
<dbReference type="PANTHER" id="PTHR11533">
    <property type="entry name" value="PROTEASE M1 ZINC METALLOPROTEASE"/>
    <property type="match status" value="1"/>
</dbReference>
<dbReference type="NCBIfam" id="TIGR02412">
    <property type="entry name" value="pepN_strep_liv"/>
    <property type="match status" value="1"/>
</dbReference>
<dbReference type="InterPro" id="IPR042097">
    <property type="entry name" value="Aminopeptidase_N-like_N_sf"/>
</dbReference>
<evidence type="ECO:0000256" key="11">
    <source>
        <dbReference type="ARBA" id="ARBA00023049"/>
    </source>
</evidence>
<keyword evidence="11" id="KW-0482">Metalloprotease</keyword>
<dbReference type="CDD" id="cd09602">
    <property type="entry name" value="M1_APN"/>
    <property type="match status" value="1"/>
</dbReference>
<evidence type="ECO:0000259" key="14">
    <source>
        <dbReference type="Pfam" id="PF01433"/>
    </source>
</evidence>
<keyword evidence="9" id="KW-0378">Hydrolase</keyword>
<dbReference type="Gene3D" id="2.60.40.1730">
    <property type="entry name" value="tricorn interacting facor f3 domain"/>
    <property type="match status" value="1"/>
</dbReference>
<comment type="cofactor">
    <cofactor evidence="2">
        <name>Zn(2+)</name>
        <dbReference type="ChEBI" id="CHEBI:29105"/>
    </cofactor>
</comment>
<dbReference type="GO" id="GO:0004177">
    <property type="term" value="F:aminopeptidase activity"/>
    <property type="evidence" value="ECO:0007669"/>
    <property type="project" value="UniProtKB-KW"/>
</dbReference>
<feature type="domain" description="Peptidase M1 membrane alanine aminopeptidase" evidence="14">
    <location>
        <begin position="246"/>
        <end position="459"/>
    </location>
</feature>
<evidence type="ECO:0000256" key="12">
    <source>
        <dbReference type="ARBA" id="ARBA00029811"/>
    </source>
</evidence>
<evidence type="ECO:0000256" key="7">
    <source>
        <dbReference type="ARBA" id="ARBA00022670"/>
    </source>
</evidence>
<keyword evidence="7" id="KW-0645">Protease</keyword>
<dbReference type="InterPro" id="IPR014782">
    <property type="entry name" value="Peptidase_M1_dom"/>
</dbReference>
<evidence type="ECO:0000256" key="3">
    <source>
        <dbReference type="ARBA" id="ARBA00010136"/>
    </source>
</evidence>
<dbReference type="InterPro" id="IPR024571">
    <property type="entry name" value="ERAP1-like_C_dom"/>
</dbReference>
<evidence type="ECO:0000256" key="8">
    <source>
        <dbReference type="ARBA" id="ARBA00022723"/>
    </source>
</evidence>
<dbReference type="Proteomes" id="UP001501461">
    <property type="component" value="Unassembled WGS sequence"/>
</dbReference>
<comment type="catalytic activity">
    <reaction evidence="1">
        <text>Release of an N-terminal amino acid, Xaa-|-Yaa- from a peptide, amide or arylamide. Xaa is preferably Ala, but may be most amino acids including Pro (slow action). When a terminal hydrophobic residue is followed by a prolyl residue, the two may be released as an intact Xaa-Pro dipeptide.</text>
        <dbReference type="EC" id="3.4.11.2"/>
    </reaction>
</comment>
<dbReference type="InterPro" id="IPR050344">
    <property type="entry name" value="Peptidase_M1_aminopeptidases"/>
</dbReference>
<evidence type="ECO:0000256" key="5">
    <source>
        <dbReference type="ARBA" id="ARBA00015611"/>
    </source>
</evidence>
<evidence type="ECO:0000256" key="6">
    <source>
        <dbReference type="ARBA" id="ARBA00022438"/>
    </source>
</evidence>
<evidence type="ECO:0000256" key="9">
    <source>
        <dbReference type="ARBA" id="ARBA00022801"/>
    </source>
</evidence>
<gene>
    <name evidence="17" type="primary">pepN_1</name>
    <name evidence="17" type="ORF">GCM10009720_18480</name>
</gene>
<protein>
    <recommendedName>
        <fullName evidence="5">Aminopeptidase N</fullName>
        <ecNumber evidence="4">3.4.11.2</ecNumber>
    </recommendedName>
    <alternativeName>
        <fullName evidence="12">Alanine aminopeptidase</fullName>
    </alternativeName>
    <alternativeName>
        <fullName evidence="13">Lysyl aminopeptidase</fullName>
    </alternativeName>
</protein>
<dbReference type="InterPro" id="IPR012778">
    <property type="entry name" value="Pept_M1_aminopeptidase"/>
</dbReference>
<evidence type="ECO:0000256" key="2">
    <source>
        <dbReference type="ARBA" id="ARBA00001947"/>
    </source>
</evidence>
<dbReference type="RefSeq" id="WP_343957871.1">
    <property type="nucleotide sequence ID" value="NZ_BAAAMN010000036.1"/>
</dbReference>
<dbReference type="PANTHER" id="PTHR11533:SF174">
    <property type="entry name" value="PUROMYCIN-SENSITIVE AMINOPEPTIDASE-RELATED"/>
    <property type="match status" value="1"/>
</dbReference>
<name>A0ABP5G396_9MICC</name>
<evidence type="ECO:0000313" key="18">
    <source>
        <dbReference type="Proteomes" id="UP001501461"/>
    </source>
</evidence>
<accession>A0ABP5G396</accession>
<evidence type="ECO:0000259" key="15">
    <source>
        <dbReference type="Pfam" id="PF11838"/>
    </source>
</evidence>
<dbReference type="SUPFAM" id="SSF63737">
    <property type="entry name" value="Leukotriene A4 hydrolase N-terminal domain"/>
    <property type="match status" value="1"/>
</dbReference>
<evidence type="ECO:0000259" key="16">
    <source>
        <dbReference type="Pfam" id="PF17900"/>
    </source>
</evidence>
<reference evidence="18" key="1">
    <citation type="journal article" date="2019" name="Int. J. Syst. Evol. Microbiol.">
        <title>The Global Catalogue of Microorganisms (GCM) 10K type strain sequencing project: providing services to taxonomists for standard genome sequencing and annotation.</title>
        <authorList>
            <consortium name="The Broad Institute Genomics Platform"/>
            <consortium name="The Broad Institute Genome Sequencing Center for Infectious Disease"/>
            <person name="Wu L."/>
            <person name="Ma J."/>
        </authorList>
    </citation>
    <scope>NUCLEOTIDE SEQUENCE [LARGE SCALE GENOMIC DNA]</scope>
    <source>
        <strain evidence="18">JCM 13595</strain>
    </source>
</reference>
<dbReference type="SUPFAM" id="SSF55486">
    <property type="entry name" value="Metalloproteases ('zincins'), catalytic domain"/>
    <property type="match status" value="1"/>
</dbReference>
<feature type="domain" description="Aminopeptidase N-like N-terminal" evidence="16">
    <location>
        <begin position="101"/>
        <end position="200"/>
    </location>
</feature>
<evidence type="ECO:0000256" key="4">
    <source>
        <dbReference type="ARBA" id="ARBA00012564"/>
    </source>
</evidence>
<dbReference type="InterPro" id="IPR045357">
    <property type="entry name" value="Aminopeptidase_N-like_N"/>
</dbReference>
<dbReference type="EC" id="3.4.11.2" evidence="4"/>
<dbReference type="Pfam" id="PF11838">
    <property type="entry name" value="ERAP1_C"/>
    <property type="match status" value="1"/>
</dbReference>
<evidence type="ECO:0000256" key="13">
    <source>
        <dbReference type="ARBA" id="ARBA00031533"/>
    </source>
</evidence>
<evidence type="ECO:0000256" key="1">
    <source>
        <dbReference type="ARBA" id="ARBA00000098"/>
    </source>
</evidence>
<keyword evidence="8" id="KW-0479">Metal-binding</keyword>